<name>A0A934IN39_9HYPH</name>
<gene>
    <name evidence="6" type="ORF">JCR33_19830</name>
</gene>
<dbReference type="GO" id="GO:0000976">
    <property type="term" value="F:transcription cis-regulatory region binding"/>
    <property type="evidence" value="ECO:0007669"/>
    <property type="project" value="TreeGrafter"/>
</dbReference>
<reference evidence="6" key="1">
    <citation type="submission" date="2020-12" db="EMBL/GenBank/DDBJ databases">
        <title>Bacterial taxonomy.</title>
        <authorList>
            <person name="Pan X."/>
        </authorList>
    </citation>
    <scope>NUCLEOTIDE SEQUENCE</scope>
    <source>
        <strain evidence="6">B2012</strain>
    </source>
</reference>
<dbReference type="Gene3D" id="3.40.190.10">
    <property type="entry name" value="Periplasmic binding protein-like II"/>
    <property type="match status" value="2"/>
</dbReference>
<feature type="domain" description="HTH lysR-type" evidence="5">
    <location>
        <begin position="12"/>
        <end position="62"/>
    </location>
</feature>
<evidence type="ECO:0000256" key="3">
    <source>
        <dbReference type="ARBA" id="ARBA00023125"/>
    </source>
</evidence>
<evidence type="ECO:0000259" key="5">
    <source>
        <dbReference type="PROSITE" id="PS50931"/>
    </source>
</evidence>
<keyword evidence="7" id="KW-1185">Reference proteome</keyword>
<protein>
    <submittedName>
        <fullName evidence="6">LysR family transcriptional regulator</fullName>
    </submittedName>
</protein>
<dbReference type="Gene3D" id="1.10.10.10">
    <property type="entry name" value="Winged helix-like DNA-binding domain superfamily/Winged helix DNA-binding domain"/>
    <property type="match status" value="1"/>
</dbReference>
<sequence length="313" mass="33606">MALHLVPRGVLYIEAVAAAGSIQAASREIGISASAIDRQIVLLEDKLGVQLFERQSGGMALSPAGESFLVLARRWRADERRIWSDIKQMQGSEVGHIRLAAMDSMVNGVVPAILNAVFARFPKLQIDVEVMPPDGVPGALTEGEIDLALAFNVRPNRDLHTLWSETLPLGCVVAPGHPLAAEPSTTLKEATRHAIVLQSHALAIRRILEARHGWMFSEGGPPIATNSLQLVKHLAAAGSHVAITSELDAAPEILDGRLVFVPVSDRTASPQSIALVISTRRSLPRVSRIAGEIVEKVLAELLGKVRARRAAHA</sequence>
<dbReference type="EMBL" id="JAEKJA010000021">
    <property type="protein sequence ID" value="MBJ3777961.1"/>
    <property type="molecule type" value="Genomic_DNA"/>
</dbReference>
<evidence type="ECO:0000256" key="4">
    <source>
        <dbReference type="ARBA" id="ARBA00023163"/>
    </source>
</evidence>
<dbReference type="AlphaFoldDB" id="A0A934IN39"/>
<dbReference type="SUPFAM" id="SSF53850">
    <property type="entry name" value="Periplasmic binding protein-like II"/>
    <property type="match status" value="1"/>
</dbReference>
<dbReference type="Proteomes" id="UP000609531">
    <property type="component" value="Unassembled WGS sequence"/>
</dbReference>
<dbReference type="SUPFAM" id="SSF46785">
    <property type="entry name" value="Winged helix' DNA-binding domain"/>
    <property type="match status" value="1"/>
</dbReference>
<evidence type="ECO:0000313" key="6">
    <source>
        <dbReference type="EMBL" id="MBJ3777961.1"/>
    </source>
</evidence>
<evidence type="ECO:0000313" key="7">
    <source>
        <dbReference type="Proteomes" id="UP000609531"/>
    </source>
</evidence>
<comment type="similarity">
    <text evidence="1">Belongs to the LysR transcriptional regulatory family.</text>
</comment>
<dbReference type="PROSITE" id="PS50931">
    <property type="entry name" value="HTH_LYSR"/>
    <property type="match status" value="1"/>
</dbReference>
<dbReference type="InterPro" id="IPR036390">
    <property type="entry name" value="WH_DNA-bd_sf"/>
</dbReference>
<accession>A0A934IN39</accession>
<keyword evidence="3" id="KW-0238">DNA-binding</keyword>
<dbReference type="Pfam" id="PF00126">
    <property type="entry name" value="HTH_1"/>
    <property type="match status" value="1"/>
</dbReference>
<dbReference type="PANTHER" id="PTHR30126">
    <property type="entry name" value="HTH-TYPE TRANSCRIPTIONAL REGULATOR"/>
    <property type="match status" value="1"/>
</dbReference>
<comment type="caution">
    <text evidence="6">The sequence shown here is derived from an EMBL/GenBank/DDBJ whole genome shotgun (WGS) entry which is preliminary data.</text>
</comment>
<dbReference type="InterPro" id="IPR000847">
    <property type="entry name" value="LysR_HTH_N"/>
</dbReference>
<dbReference type="PANTHER" id="PTHR30126:SF80">
    <property type="entry name" value="TRANSCRIPTIONAL REGULATOR-RELATED"/>
    <property type="match status" value="1"/>
</dbReference>
<dbReference type="GO" id="GO:0003700">
    <property type="term" value="F:DNA-binding transcription factor activity"/>
    <property type="evidence" value="ECO:0007669"/>
    <property type="project" value="InterPro"/>
</dbReference>
<organism evidence="6 7">
    <name type="scientific">Acuticoccus mangrovi</name>
    <dbReference type="NCBI Taxonomy" id="2796142"/>
    <lineage>
        <taxon>Bacteria</taxon>
        <taxon>Pseudomonadati</taxon>
        <taxon>Pseudomonadota</taxon>
        <taxon>Alphaproteobacteria</taxon>
        <taxon>Hyphomicrobiales</taxon>
        <taxon>Amorphaceae</taxon>
        <taxon>Acuticoccus</taxon>
    </lineage>
</organism>
<proteinExistence type="inferred from homology"/>
<dbReference type="InterPro" id="IPR005119">
    <property type="entry name" value="LysR_subst-bd"/>
</dbReference>
<dbReference type="InterPro" id="IPR036388">
    <property type="entry name" value="WH-like_DNA-bd_sf"/>
</dbReference>
<keyword evidence="2" id="KW-0805">Transcription regulation</keyword>
<dbReference type="RefSeq" id="WP_198883858.1">
    <property type="nucleotide sequence ID" value="NZ_JAEKJA010000021.1"/>
</dbReference>
<evidence type="ECO:0000256" key="1">
    <source>
        <dbReference type="ARBA" id="ARBA00009437"/>
    </source>
</evidence>
<keyword evidence="4" id="KW-0804">Transcription</keyword>
<evidence type="ECO:0000256" key="2">
    <source>
        <dbReference type="ARBA" id="ARBA00023015"/>
    </source>
</evidence>
<dbReference type="Pfam" id="PF03466">
    <property type="entry name" value="LysR_substrate"/>
    <property type="match status" value="1"/>
</dbReference>